<reference evidence="5" key="1">
    <citation type="submission" date="2016-10" db="EMBL/GenBank/DDBJ databases">
        <authorList>
            <person name="Varghese N."/>
            <person name="Submissions S."/>
        </authorList>
    </citation>
    <scope>NUCLEOTIDE SEQUENCE [LARGE SCALE GENOMIC DNA]</scope>
    <source>
        <strain evidence="5">DSM 44771</strain>
    </source>
</reference>
<dbReference type="GO" id="GO:0051607">
    <property type="term" value="P:defense response to virus"/>
    <property type="evidence" value="ECO:0007669"/>
    <property type="project" value="UniProtKB-KW"/>
</dbReference>
<dbReference type="InterPro" id="IPR005537">
    <property type="entry name" value="RAMP_III_fam"/>
</dbReference>
<keyword evidence="5" id="KW-1185">Reference proteome</keyword>
<name>A0A1I6UK97_9PSEU</name>
<accession>A0A1I6UK97</accession>
<organism evidence="4 5">
    <name type="scientific">Saccharopolyspora flava</name>
    <dbReference type="NCBI Taxonomy" id="95161"/>
    <lineage>
        <taxon>Bacteria</taxon>
        <taxon>Bacillati</taxon>
        <taxon>Actinomycetota</taxon>
        <taxon>Actinomycetes</taxon>
        <taxon>Pseudonocardiales</taxon>
        <taxon>Pseudonocardiaceae</taxon>
        <taxon>Saccharopolyspora</taxon>
    </lineage>
</organism>
<comment type="subunit">
    <text evidence="2">Part of the Csm effector complex that includes Cas10, Csm2, Csm3, Csm4 and Csm5.</text>
</comment>
<gene>
    <name evidence="4" type="ORF">SAMN05660874_04990</name>
</gene>
<dbReference type="Pfam" id="PF03787">
    <property type="entry name" value="RAMPs"/>
    <property type="match status" value="1"/>
</dbReference>
<dbReference type="RefSeq" id="WP_175548256.1">
    <property type="nucleotide sequence ID" value="NZ_FOZX01000011.1"/>
</dbReference>
<dbReference type="AlphaFoldDB" id="A0A1I6UK97"/>
<evidence type="ECO:0000313" key="4">
    <source>
        <dbReference type="EMBL" id="SFT01707.1"/>
    </source>
</evidence>
<sequence length="404" mass="46209">MSAWTKFTLEVVTPLFSGDDPQDKTSPIRVPSIRGALRFWFRALAAGHGVEDLTELAKQESELFGNTNRPSPIRLRVNDGPTARRDEWSWWVPKPKNSAFNGVHYLLGQGLWNHRDGLTRPHVPPRTEFTLEVRFTGNERLDSRFLLTMWTWLYYGGLGARTRRGFGQLRCTNVESTLNHPILGMIAKRPSIDFYRKLMRDPVPPKLREGTGLGATKAESPASPLPKFPMLAPYGWKGAVLDPDPYDDLEPVLHEAGRRWRNYRASQDIDHIPGKNTRSPEWIDVIHGNESEYPIAALGLPINYFSKKSQSSIYKNTIDVKFGLDNEPGRRVSPVWIRPTPLKIGPKESDPTSWYLTTHIFYSELLPPGARLEPKKKLSQTPAIPDETLAKTQWDRWLKNERRR</sequence>
<evidence type="ECO:0000259" key="3">
    <source>
        <dbReference type="Pfam" id="PF03787"/>
    </source>
</evidence>
<dbReference type="NCBIfam" id="TIGR01894">
    <property type="entry name" value="cas_TM1795_cmr1"/>
    <property type="match status" value="1"/>
</dbReference>
<keyword evidence="1" id="KW-0051">Antiviral defense</keyword>
<dbReference type="EMBL" id="FOZX01000011">
    <property type="protein sequence ID" value="SFT01707.1"/>
    <property type="molecule type" value="Genomic_DNA"/>
</dbReference>
<evidence type="ECO:0000313" key="5">
    <source>
        <dbReference type="Proteomes" id="UP000198852"/>
    </source>
</evidence>
<evidence type="ECO:0000256" key="2">
    <source>
        <dbReference type="ARBA" id="ARBA00093789"/>
    </source>
</evidence>
<dbReference type="STRING" id="95161.SAMN05660874_04990"/>
<protein>
    <submittedName>
        <fullName evidence="4">CRISPR type III-B/RAMP module RAMP protein Cmr1</fullName>
    </submittedName>
</protein>
<feature type="domain" description="CRISPR type III-associated protein" evidence="3">
    <location>
        <begin position="8"/>
        <end position="170"/>
    </location>
</feature>
<dbReference type="Proteomes" id="UP000198852">
    <property type="component" value="Unassembled WGS sequence"/>
</dbReference>
<evidence type="ECO:0000256" key="1">
    <source>
        <dbReference type="ARBA" id="ARBA00023118"/>
    </source>
</evidence>
<proteinExistence type="predicted"/>
<dbReference type="InterPro" id="IPR007522">
    <property type="entry name" value="CRISPR-assoc_prot_TM1795"/>
</dbReference>
<dbReference type="CDD" id="cd09657">
    <property type="entry name" value="Cmr1_III-B"/>
    <property type="match status" value="1"/>
</dbReference>